<proteinExistence type="predicted"/>
<dbReference type="AlphaFoldDB" id="C7FPJ9"/>
<evidence type="ECO:0000313" key="1">
    <source>
        <dbReference type="EMBL" id="ACU26502.1"/>
    </source>
</evidence>
<reference evidence="1" key="1">
    <citation type="journal article" date="2009" name="Environ. Microbiol. Rep.">
        <title>Characterization of canthaxanthin biosynthesis genes from an uncultured marine bacterium.</title>
        <authorList>
            <person name="Maresca J.A."/>
            <person name="Braff J.C."/>
            <person name="Delong E.F."/>
        </authorList>
    </citation>
    <scope>NUCLEOTIDE SEQUENCE</scope>
</reference>
<name>C7FPJ9_9BACT</name>
<dbReference type="EMBL" id="GQ412710">
    <property type="protein sequence ID" value="ACU26502.1"/>
    <property type="molecule type" value="Genomic_DNA"/>
</dbReference>
<accession>C7FPJ9</accession>
<organism evidence="1">
    <name type="scientific">uncultured bacterium HF186_25m_27D22</name>
    <dbReference type="NCBI Taxonomy" id="662889"/>
    <lineage>
        <taxon>Bacteria</taxon>
        <taxon>environmental samples</taxon>
    </lineage>
</organism>
<sequence>MTALLTPTRGMVRAVIVTPTAWEAQIRRSVFMDDIVYTISDLGVRADDIRDLASGEIAQVLTLHQDHNPAHANGCD</sequence>
<protein>
    <submittedName>
        <fullName evidence="1">Uncharacterized protein</fullName>
    </submittedName>
</protein>